<organism evidence="2">
    <name type="scientific">uncultured Caudovirales phage</name>
    <dbReference type="NCBI Taxonomy" id="2100421"/>
    <lineage>
        <taxon>Viruses</taxon>
        <taxon>Duplodnaviria</taxon>
        <taxon>Heunggongvirae</taxon>
        <taxon>Uroviricota</taxon>
        <taxon>Caudoviricetes</taxon>
        <taxon>Peduoviridae</taxon>
        <taxon>Maltschvirus</taxon>
        <taxon>Maltschvirus maltsch</taxon>
    </lineage>
</organism>
<sequence>MTTKAKPQKSLDKWTKEKWTTSDGKPSKGKKRYLPKKAWEDLTPAEKKATNRAKAKGDGGKPGKQFVAQPKKIAKKTARHR</sequence>
<gene>
    <name evidence="2" type="ORF">UFOVP111_87</name>
</gene>
<feature type="compositionally biased region" description="Basic residues" evidence="1">
    <location>
        <begin position="72"/>
        <end position="81"/>
    </location>
</feature>
<protein>
    <recommendedName>
        <fullName evidence="3">DUF5872 domain-containing protein</fullName>
    </recommendedName>
</protein>
<evidence type="ECO:0008006" key="3">
    <source>
        <dbReference type="Google" id="ProtNLM"/>
    </source>
</evidence>
<feature type="compositionally biased region" description="Basic and acidic residues" evidence="1">
    <location>
        <begin position="37"/>
        <end position="61"/>
    </location>
</feature>
<feature type="compositionally biased region" description="Basic and acidic residues" evidence="1">
    <location>
        <begin position="9"/>
        <end position="20"/>
    </location>
</feature>
<feature type="region of interest" description="Disordered" evidence="1">
    <location>
        <begin position="1"/>
        <end position="81"/>
    </location>
</feature>
<reference evidence="2" key="1">
    <citation type="submission" date="2020-04" db="EMBL/GenBank/DDBJ databases">
        <authorList>
            <person name="Chiriac C."/>
            <person name="Salcher M."/>
            <person name="Ghai R."/>
            <person name="Kavagutti S V."/>
        </authorList>
    </citation>
    <scope>NUCLEOTIDE SEQUENCE</scope>
</reference>
<name>A0A6J5L5K0_9CAUD</name>
<evidence type="ECO:0000256" key="1">
    <source>
        <dbReference type="SAM" id="MobiDB-lite"/>
    </source>
</evidence>
<accession>A0A6J5L5K0</accession>
<dbReference type="EMBL" id="LR796226">
    <property type="protein sequence ID" value="CAB4128822.1"/>
    <property type="molecule type" value="Genomic_DNA"/>
</dbReference>
<proteinExistence type="predicted"/>
<evidence type="ECO:0000313" key="2">
    <source>
        <dbReference type="EMBL" id="CAB4128822.1"/>
    </source>
</evidence>